<accession>A0ABS0A5M0</accession>
<protein>
    <submittedName>
        <fullName evidence="2">TonB-dependent receptor plug domain-containing protein</fullName>
    </submittedName>
</protein>
<dbReference type="Gene3D" id="2.170.130.10">
    <property type="entry name" value="TonB-dependent receptor, plug domain"/>
    <property type="match status" value="1"/>
</dbReference>
<comment type="caution">
    <text evidence="2">The sequence shown here is derived from an EMBL/GenBank/DDBJ whole genome shotgun (WGS) entry which is preliminary data.</text>
</comment>
<feature type="non-terminal residue" evidence="2">
    <location>
        <position position="1"/>
    </location>
</feature>
<keyword evidence="3" id="KW-1185">Reference proteome</keyword>
<dbReference type="SUPFAM" id="SSF56935">
    <property type="entry name" value="Porins"/>
    <property type="match status" value="1"/>
</dbReference>
<evidence type="ECO:0000256" key="1">
    <source>
        <dbReference type="SAM" id="Coils"/>
    </source>
</evidence>
<organism evidence="2 3">
    <name type="scientific">Nonlabens mediterrranea</name>
    <dbReference type="NCBI Taxonomy" id="1419947"/>
    <lineage>
        <taxon>Bacteria</taxon>
        <taxon>Pseudomonadati</taxon>
        <taxon>Bacteroidota</taxon>
        <taxon>Flavobacteriia</taxon>
        <taxon>Flavobacteriales</taxon>
        <taxon>Flavobacteriaceae</taxon>
        <taxon>Nonlabens</taxon>
    </lineage>
</organism>
<gene>
    <name evidence="2" type="ORF">FNJ87_07405</name>
</gene>
<proteinExistence type="predicted"/>
<name>A0ABS0A5M0_9FLAO</name>
<dbReference type="EMBL" id="JADKYU010000379">
    <property type="protein sequence ID" value="MBF4984159.1"/>
    <property type="molecule type" value="Genomic_DNA"/>
</dbReference>
<keyword evidence="2" id="KW-0675">Receptor</keyword>
<keyword evidence="1" id="KW-0175">Coiled coil</keyword>
<dbReference type="Proteomes" id="UP001194729">
    <property type="component" value="Unassembled WGS sequence"/>
</dbReference>
<feature type="coiled-coil region" evidence="1">
    <location>
        <begin position="224"/>
        <end position="251"/>
    </location>
</feature>
<reference evidence="2 3" key="1">
    <citation type="submission" date="2020-11" db="EMBL/GenBank/DDBJ databases">
        <title>P. mediterranea TC4 genome.</title>
        <authorList>
            <person name="Molmeret M."/>
        </authorList>
    </citation>
    <scope>NUCLEOTIDE SEQUENCE [LARGE SCALE GENOMIC DNA]</scope>
    <source>
        <strain evidence="2 3">TC4</strain>
    </source>
</reference>
<sequence>SSGDKFIYFTSPEEYYEISKMNVDSIMQQIELSNVNIDSLINTAQIQFQSINMDSIQGQIQMQFNNMDIDSIQSQIEDSIIHINSNSHIQGMINGYLSSGSYIVMNNSNDENPLVIIDGKESDRSFLNGNMDMSNIDSMNVLKGESATEQYGVKAKDGAVIIITKDGKGLNKLSNTDERRMLLDKKRIEMDSLRSTRRSELELRKQQIMVDRRVRIDSLSSIRRDQAESRRQELLQRRDEKRQEINNRRNSEIREFRFASKPQYNGEYKIMNRVKYHSLDAVKILYTIPGKESEELSIDYYDRIHINVDTPDSQLKAYENRMEKLGIDFEFKTVKRNSIGQLYKLSFNMNGRNYKVSDSDGIEEIIIHINNRDGMITYQ</sequence>
<evidence type="ECO:0000313" key="2">
    <source>
        <dbReference type="EMBL" id="MBF4984159.1"/>
    </source>
</evidence>
<dbReference type="InterPro" id="IPR037066">
    <property type="entry name" value="Plug_dom_sf"/>
</dbReference>
<evidence type="ECO:0000313" key="3">
    <source>
        <dbReference type="Proteomes" id="UP001194729"/>
    </source>
</evidence>